<feature type="region of interest" description="Disordered" evidence="1">
    <location>
        <begin position="1"/>
        <end position="94"/>
    </location>
</feature>
<comment type="caution">
    <text evidence="2">The sequence shown here is derived from an EMBL/GenBank/DDBJ whole genome shotgun (WGS) entry which is preliminary data.</text>
</comment>
<feature type="compositionally biased region" description="Polar residues" evidence="1">
    <location>
        <begin position="38"/>
        <end position="52"/>
    </location>
</feature>
<dbReference type="Proteomes" id="UP000251960">
    <property type="component" value="Chromosome 1"/>
</dbReference>
<proteinExistence type="predicted"/>
<organism evidence="2">
    <name type="scientific">Zea mays</name>
    <name type="common">Maize</name>
    <dbReference type="NCBI Taxonomy" id="4577"/>
    <lineage>
        <taxon>Eukaryota</taxon>
        <taxon>Viridiplantae</taxon>
        <taxon>Streptophyta</taxon>
        <taxon>Embryophyta</taxon>
        <taxon>Tracheophyta</taxon>
        <taxon>Spermatophyta</taxon>
        <taxon>Magnoliopsida</taxon>
        <taxon>Liliopsida</taxon>
        <taxon>Poales</taxon>
        <taxon>Poaceae</taxon>
        <taxon>PACMAD clade</taxon>
        <taxon>Panicoideae</taxon>
        <taxon>Andropogonodae</taxon>
        <taxon>Andropogoneae</taxon>
        <taxon>Tripsacinae</taxon>
        <taxon>Zea</taxon>
    </lineage>
</organism>
<evidence type="ECO:0000313" key="2">
    <source>
        <dbReference type="EMBL" id="PWZ56715.1"/>
    </source>
</evidence>
<dbReference type="ExpressionAtlas" id="A0A317YDI5">
    <property type="expression patterns" value="baseline"/>
</dbReference>
<protein>
    <submittedName>
        <fullName evidence="2">Uncharacterized protein</fullName>
    </submittedName>
</protein>
<accession>A0A317YDI5</accession>
<name>A0A317YDI5_MAIZE</name>
<dbReference type="AlphaFoldDB" id="A0A317YDI5"/>
<sequence>MSNSGGKGCRPRAKSMPPEKQLGISSFLPEPPSLPSSGKDSTSGANSISGTKRTLCARDSQGIPGSSSVGAKSVTDGDATARLPLEPGIDGTNTQNKASAIYDLQRNRSNLESLFCYDKSVPEENIGKPSGLDLEKKDVGGNPPCSSCEAKGAVLCATCAGSGLLWRNWEHHVLQVWRPWAYLNDKKLGHCSVSAARQYNPASILPELRWWVFGLMVTSSIKRVTILPENFPCADLAAVTASKHALEAIEPHPPFCFLFPSFHA</sequence>
<dbReference type="EMBL" id="NCVQ01000001">
    <property type="protein sequence ID" value="PWZ56715.1"/>
    <property type="molecule type" value="Genomic_DNA"/>
</dbReference>
<evidence type="ECO:0000256" key="1">
    <source>
        <dbReference type="SAM" id="MobiDB-lite"/>
    </source>
</evidence>
<gene>
    <name evidence="2" type="ORF">Zm00014a_033049</name>
</gene>
<reference evidence="2" key="1">
    <citation type="journal article" date="2018" name="Nat. Genet.">
        <title>Extensive intraspecific gene order and gene structural variations between Mo17 and other maize genomes.</title>
        <authorList>
            <person name="Sun S."/>
            <person name="Zhou Y."/>
            <person name="Chen J."/>
            <person name="Shi J."/>
            <person name="Zhao H."/>
            <person name="Zhao H."/>
            <person name="Song W."/>
            <person name="Zhang M."/>
            <person name="Cui Y."/>
            <person name="Dong X."/>
            <person name="Liu H."/>
            <person name="Ma X."/>
            <person name="Jiao Y."/>
            <person name="Wang B."/>
            <person name="Wei X."/>
            <person name="Stein J.C."/>
            <person name="Glaubitz J.C."/>
            <person name="Lu F."/>
            <person name="Yu G."/>
            <person name="Liang C."/>
            <person name="Fengler K."/>
            <person name="Li B."/>
            <person name="Rafalski A."/>
            <person name="Schnable P.S."/>
            <person name="Ware D.H."/>
            <person name="Buckler E.S."/>
            <person name="Lai J."/>
        </authorList>
    </citation>
    <scope>NUCLEOTIDE SEQUENCE [LARGE SCALE GENOMIC DNA]</scope>
    <source>
        <tissue evidence="2">Seedling</tissue>
    </source>
</reference>